<reference evidence="2 3" key="1">
    <citation type="submission" date="2019-07" db="EMBL/GenBank/DDBJ databases">
        <title>Cryptosporangium phraense sp. nov., isolated from plant litter.</title>
        <authorList>
            <person name="Suriyachadkun C."/>
        </authorList>
    </citation>
    <scope>NUCLEOTIDE SEQUENCE [LARGE SCALE GENOMIC DNA]</scope>
    <source>
        <strain evidence="2 3">A-T 5661</strain>
    </source>
</reference>
<keyword evidence="1" id="KW-0812">Transmembrane</keyword>
<organism evidence="2 3">
    <name type="scientific">Cryptosporangium phraense</name>
    <dbReference type="NCBI Taxonomy" id="2593070"/>
    <lineage>
        <taxon>Bacteria</taxon>
        <taxon>Bacillati</taxon>
        <taxon>Actinomycetota</taxon>
        <taxon>Actinomycetes</taxon>
        <taxon>Cryptosporangiales</taxon>
        <taxon>Cryptosporangiaceae</taxon>
        <taxon>Cryptosporangium</taxon>
    </lineage>
</organism>
<dbReference type="RefSeq" id="WP_142708481.1">
    <property type="nucleotide sequence ID" value="NZ_VIRS01000030.1"/>
</dbReference>
<feature type="transmembrane region" description="Helical" evidence="1">
    <location>
        <begin position="102"/>
        <end position="123"/>
    </location>
</feature>
<evidence type="ECO:0000256" key="1">
    <source>
        <dbReference type="SAM" id="Phobius"/>
    </source>
</evidence>
<keyword evidence="1" id="KW-1133">Transmembrane helix</keyword>
<evidence type="ECO:0000313" key="3">
    <source>
        <dbReference type="Proteomes" id="UP000317982"/>
    </source>
</evidence>
<evidence type="ECO:0008006" key="4">
    <source>
        <dbReference type="Google" id="ProtNLM"/>
    </source>
</evidence>
<protein>
    <recommendedName>
        <fullName evidence="4">Integral membrane protein</fullName>
    </recommendedName>
</protein>
<comment type="caution">
    <text evidence="2">The sequence shown here is derived from an EMBL/GenBank/DDBJ whole genome shotgun (WGS) entry which is preliminary data.</text>
</comment>
<accession>A0A545AIA7</accession>
<dbReference type="Proteomes" id="UP000317982">
    <property type="component" value="Unassembled WGS sequence"/>
</dbReference>
<feature type="transmembrane region" description="Helical" evidence="1">
    <location>
        <begin position="48"/>
        <end position="68"/>
    </location>
</feature>
<sequence>MTSIAATRRSAPVTTKNKIGLALAALLGVADLVGLAIPTDSGEAGPPLVVLIIGAVLGVLTLAAAVYTWRTGNRIGARVVAGTRILSTLGALPAFFVPGVPAGLVAGVAVQVVLTVTAIVLVLSRAPRS</sequence>
<gene>
    <name evidence="2" type="ORF">FL583_31305</name>
</gene>
<feature type="transmembrane region" description="Helical" evidence="1">
    <location>
        <begin position="75"/>
        <end position="96"/>
    </location>
</feature>
<dbReference type="InParanoid" id="A0A545AIA7"/>
<dbReference type="AlphaFoldDB" id="A0A545AIA7"/>
<dbReference type="OrthoDB" id="4224091at2"/>
<name>A0A545AIA7_9ACTN</name>
<keyword evidence="1" id="KW-0472">Membrane</keyword>
<proteinExistence type="predicted"/>
<evidence type="ECO:0000313" key="2">
    <source>
        <dbReference type="EMBL" id="TQS41051.1"/>
    </source>
</evidence>
<keyword evidence="3" id="KW-1185">Reference proteome</keyword>
<dbReference type="EMBL" id="VIRS01000030">
    <property type="protein sequence ID" value="TQS41051.1"/>
    <property type="molecule type" value="Genomic_DNA"/>
</dbReference>